<feature type="compositionally biased region" description="Basic and acidic residues" evidence="8">
    <location>
        <begin position="142"/>
        <end position="154"/>
    </location>
</feature>
<evidence type="ECO:0000256" key="5">
    <source>
        <dbReference type="ARBA" id="ARBA00022833"/>
    </source>
</evidence>
<name>A0A8J2RWP1_9CRUS</name>
<dbReference type="SMART" id="SM00355">
    <property type="entry name" value="ZnF_C2H2"/>
    <property type="match status" value="3"/>
</dbReference>
<dbReference type="FunFam" id="3.30.160.60:FF:000926">
    <property type="entry name" value="Kruppel like factor 13"/>
    <property type="match status" value="1"/>
</dbReference>
<dbReference type="AlphaFoldDB" id="A0A8J2RWP1"/>
<dbReference type="InterPro" id="IPR013087">
    <property type="entry name" value="Znf_C2H2_type"/>
</dbReference>
<keyword evidence="11" id="KW-1185">Reference proteome</keyword>
<feature type="region of interest" description="Disordered" evidence="8">
    <location>
        <begin position="1"/>
        <end position="36"/>
    </location>
</feature>
<feature type="domain" description="C2H2-type" evidence="9">
    <location>
        <begin position="407"/>
        <end position="434"/>
    </location>
</feature>
<sequence>MDLTKMNNEAEVMTPPATPTNKTLQLHLDQHSTDEEDMEIDADLEAVQTLLSFSRAATRQQEATMSSSTSSDESQDQWASSDDSIDHLQSAKRLMACTPPRTPSPTSPGSVTSMPVSVIMIGKKDGTAEPVQQQQQQQQQEFNHEETRDNKEKLMGGPALPGPQIIFVENKNTNRHLRNAHFGTEQIFVANKDTNREAREITNHKPPPNNNVNFNENDNSDVFVQQFSVSRYVPEMTATMPATTSQAIPIKSPVAIAPKLMLNSAALGNCNLINGSATRVIPVLPLGATGADIASSMGATGATLFLAPCDNNGQITHFVLTTAGIPSMTLIAPNKMGREVDKRRRIYECQFEGCGKNYFKSSHLKAHMRTHTGEKPFVCSWDGCDRRFSRSDELSRHKRTHTGEKKFSCPVCQRRFMRSDHLTKHVRRHAREQKPMAWQLATRKLASASSSSAAPTTAGPAVASQLIPAQIILSASTAIPSI</sequence>
<evidence type="ECO:0000256" key="7">
    <source>
        <dbReference type="PROSITE-ProRule" id="PRU00042"/>
    </source>
</evidence>
<dbReference type="OrthoDB" id="4748970at2759"/>
<dbReference type="PANTHER" id="PTHR23235">
    <property type="entry name" value="KRUEPPEL-LIKE TRANSCRIPTION FACTOR"/>
    <property type="match status" value="1"/>
</dbReference>
<feature type="region of interest" description="Disordered" evidence="8">
    <location>
        <begin position="126"/>
        <end position="163"/>
    </location>
</feature>
<accession>A0A8J2RWP1</accession>
<evidence type="ECO:0000256" key="3">
    <source>
        <dbReference type="ARBA" id="ARBA00022737"/>
    </source>
</evidence>
<comment type="caution">
    <text evidence="10">The sequence shown here is derived from an EMBL/GenBank/DDBJ whole genome shotgun (WGS) entry which is preliminary data.</text>
</comment>
<gene>
    <name evidence="10" type="ORF">DGAL_LOCUS14578</name>
</gene>
<dbReference type="GO" id="GO:0008270">
    <property type="term" value="F:zinc ion binding"/>
    <property type="evidence" value="ECO:0007669"/>
    <property type="project" value="UniProtKB-KW"/>
</dbReference>
<evidence type="ECO:0000259" key="9">
    <source>
        <dbReference type="PROSITE" id="PS50157"/>
    </source>
</evidence>
<keyword evidence="5" id="KW-0862">Zinc</keyword>
<dbReference type="PANTHER" id="PTHR23235:SF164">
    <property type="entry name" value="C2H2-TYPE DOMAIN-CONTAINING PROTEIN"/>
    <property type="match status" value="1"/>
</dbReference>
<evidence type="ECO:0000256" key="4">
    <source>
        <dbReference type="ARBA" id="ARBA00022771"/>
    </source>
</evidence>
<dbReference type="SUPFAM" id="SSF57667">
    <property type="entry name" value="beta-beta-alpha zinc fingers"/>
    <property type="match status" value="2"/>
</dbReference>
<reference evidence="10" key="1">
    <citation type="submission" date="2021-11" db="EMBL/GenBank/DDBJ databases">
        <authorList>
            <person name="Schell T."/>
        </authorList>
    </citation>
    <scope>NUCLEOTIDE SEQUENCE</scope>
    <source>
        <strain evidence="10">M5</strain>
    </source>
</reference>
<comment type="subcellular location">
    <subcellularLocation>
        <location evidence="1">Nucleus</location>
    </subcellularLocation>
</comment>
<evidence type="ECO:0000256" key="1">
    <source>
        <dbReference type="ARBA" id="ARBA00004123"/>
    </source>
</evidence>
<dbReference type="Gene3D" id="3.30.160.60">
    <property type="entry name" value="Classic Zinc Finger"/>
    <property type="match status" value="3"/>
</dbReference>
<keyword evidence="2" id="KW-0479">Metal-binding</keyword>
<dbReference type="FunFam" id="3.30.160.60:FF:000018">
    <property type="entry name" value="Krueppel-like factor 15"/>
    <property type="match status" value="1"/>
</dbReference>
<dbReference type="FunFam" id="3.30.160.60:FF:000125">
    <property type="entry name" value="Putative zinc finger protein 143"/>
    <property type="match status" value="1"/>
</dbReference>
<evidence type="ECO:0000256" key="8">
    <source>
        <dbReference type="SAM" id="MobiDB-lite"/>
    </source>
</evidence>
<dbReference type="Pfam" id="PF00096">
    <property type="entry name" value="zf-C2H2"/>
    <property type="match status" value="3"/>
</dbReference>
<feature type="domain" description="C2H2-type" evidence="9">
    <location>
        <begin position="347"/>
        <end position="376"/>
    </location>
</feature>
<proteinExistence type="predicted"/>
<dbReference type="GO" id="GO:0000981">
    <property type="term" value="F:DNA-binding transcription factor activity, RNA polymerase II-specific"/>
    <property type="evidence" value="ECO:0007669"/>
    <property type="project" value="TreeGrafter"/>
</dbReference>
<dbReference type="PROSITE" id="PS50157">
    <property type="entry name" value="ZINC_FINGER_C2H2_2"/>
    <property type="match status" value="3"/>
</dbReference>
<dbReference type="InterPro" id="IPR036236">
    <property type="entry name" value="Znf_C2H2_sf"/>
</dbReference>
<keyword evidence="3" id="KW-0677">Repeat</keyword>
<feature type="region of interest" description="Disordered" evidence="8">
    <location>
        <begin position="57"/>
        <end position="84"/>
    </location>
</feature>
<dbReference type="PROSITE" id="PS00028">
    <property type="entry name" value="ZINC_FINGER_C2H2_1"/>
    <property type="match status" value="3"/>
</dbReference>
<keyword evidence="6" id="KW-0539">Nucleus</keyword>
<organism evidence="10 11">
    <name type="scientific">Daphnia galeata</name>
    <dbReference type="NCBI Taxonomy" id="27404"/>
    <lineage>
        <taxon>Eukaryota</taxon>
        <taxon>Metazoa</taxon>
        <taxon>Ecdysozoa</taxon>
        <taxon>Arthropoda</taxon>
        <taxon>Crustacea</taxon>
        <taxon>Branchiopoda</taxon>
        <taxon>Diplostraca</taxon>
        <taxon>Cladocera</taxon>
        <taxon>Anomopoda</taxon>
        <taxon>Daphniidae</taxon>
        <taxon>Daphnia</taxon>
    </lineage>
</organism>
<dbReference type="GO" id="GO:0000978">
    <property type="term" value="F:RNA polymerase II cis-regulatory region sequence-specific DNA binding"/>
    <property type="evidence" value="ECO:0007669"/>
    <property type="project" value="TreeGrafter"/>
</dbReference>
<evidence type="ECO:0000313" key="10">
    <source>
        <dbReference type="EMBL" id="CAH0110969.1"/>
    </source>
</evidence>
<keyword evidence="4 7" id="KW-0863">Zinc-finger</keyword>
<evidence type="ECO:0000313" key="11">
    <source>
        <dbReference type="Proteomes" id="UP000789390"/>
    </source>
</evidence>
<protein>
    <recommendedName>
        <fullName evidence="9">C2H2-type domain-containing protein</fullName>
    </recommendedName>
</protein>
<evidence type="ECO:0000256" key="2">
    <source>
        <dbReference type="ARBA" id="ARBA00022723"/>
    </source>
</evidence>
<dbReference type="Proteomes" id="UP000789390">
    <property type="component" value="Unassembled WGS sequence"/>
</dbReference>
<dbReference type="EMBL" id="CAKKLH010000309">
    <property type="protein sequence ID" value="CAH0110969.1"/>
    <property type="molecule type" value="Genomic_DNA"/>
</dbReference>
<dbReference type="GO" id="GO:0005634">
    <property type="term" value="C:nucleus"/>
    <property type="evidence" value="ECO:0007669"/>
    <property type="project" value="UniProtKB-SubCell"/>
</dbReference>
<feature type="compositionally biased region" description="Low complexity" evidence="8">
    <location>
        <begin position="60"/>
        <end position="72"/>
    </location>
</feature>
<feature type="domain" description="C2H2-type" evidence="9">
    <location>
        <begin position="377"/>
        <end position="406"/>
    </location>
</feature>
<evidence type="ECO:0000256" key="6">
    <source>
        <dbReference type="ARBA" id="ARBA00023242"/>
    </source>
</evidence>